<dbReference type="EMBL" id="VUJU01000368">
    <property type="protein sequence ID" value="KAF0770907.1"/>
    <property type="molecule type" value="Genomic_DNA"/>
</dbReference>
<dbReference type="Proteomes" id="UP000478052">
    <property type="component" value="Unassembled WGS sequence"/>
</dbReference>
<dbReference type="AlphaFoldDB" id="A0A6G0ZI76"/>
<comment type="caution">
    <text evidence="1">The sequence shown here is derived from an EMBL/GenBank/DDBJ whole genome shotgun (WGS) entry which is preliminary data.</text>
</comment>
<organism evidence="1 2">
    <name type="scientific">Aphis craccivora</name>
    <name type="common">Cowpea aphid</name>
    <dbReference type="NCBI Taxonomy" id="307492"/>
    <lineage>
        <taxon>Eukaryota</taxon>
        <taxon>Metazoa</taxon>
        <taxon>Ecdysozoa</taxon>
        <taxon>Arthropoda</taxon>
        <taxon>Hexapoda</taxon>
        <taxon>Insecta</taxon>
        <taxon>Pterygota</taxon>
        <taxon>Neoptera</taxon>
        <taxon>Paraneoptera</taxon>
        <taxon>Hemiptera</taxon>
        <taxon>Sternorrhyncha</taxon>
        <taxon>Aphidomorpha</taxon>
        <taxon>Aphidoidea</taxon>
        <taxon>Aphididae</taxon>
        <taxon>Aphidini</taxon>
        <taxon>Aphis</taxon>
        <taxon>Aphis</taxon>
    </lineage>
</organism>
<dbReference type="OrthoDB" id="10428541at2759"/>
<evidence type="ECO:0000313" key="1">
    <source>
        <dbReference type="EMBL" id="KAF0770907.1"/>
    </source>
</evidence>
<keyword evidence="2" id="KW-1185">Reference proteome</keyword>
<proteinExistence type="predicted"/>
<name>A0A6G0ZI76_APHCR</name>
<gene>
    <name evidence="1" type="ORF">FWK35_00018037</name>
</gene>
<accession>A0A6G0ZI76</accession>
<sequence length="222" mass="25456">MANIIDIEVSLKYIKNERGSNILVDEGFIVQKKIWRCYHVIGDIDNEKFSKKIDHNHVPDITQIEVKTAITLASQVSASVAGQLPNVLTLKTVQRVRQSHLGALINPENFNFEISDRFTKSTNGEQFLPFDNKSETNRILLFISADLPRTNNSVEGWHNCFSAMLNSSSHPTMWKFINAFQKEEQVNRMKIEQYVAGMEPPSKKITIENYLRKIAHNIQIQI</sequence>
<protein>
    <submittedName>
        <fullName evidence="1">MULE domain-containing protein</fullName>
    </submittedName>
</protein>
<evidence type="ECO:0000313" key="2">
    <source>
        <dbReference type="Proteomes" id="UP000478052"/>
    </source>
</evidence>
<reference evidence="1 2" key="1">
    <citation type="submission" date="2019-08" db="EMBL/GenBank/DDBJ databases">
        <title>Whole genome of Aphis craccivora.</title>
        <authorList>
            <person name="Voronova N.V."/>
            <person name="Shulinski R.S."/>
            <person name="Bandarenka Y.V."/>
            <person name="Zhorov D.G."/>
            <person name="Warner D."/>
        </authorList>
    </citation>
    <scope>NUCLEOTIDE SEQUENCE [LARGE SCALE GENOMIC DNA]</scope>
    <source>
        <strain evidence="1">180601</strain>
        <tissue evidence="1">Whole Body</tissue>
    </source>
</reference>